<gene>
    <name evidence="4" type="ORF">OHK93_007935</name>
</gene>
<dbReference type="InterPro" id="IPR021109">
    <property type="entry name" value="Peptidase_aspartic_dom_sf"/>
</dbReference>
<dbReference type="PROSITE" id="PS51767">
    <property type="entry name" value="PEPTIDASE_A1"/>
    <property type="match status" value="1"/>
</dbReference>
<dbReference type="InterPro" id="IPR033121">
    <property type="entry name" value="PEPTIDASE_A1"/>
</dbReference>
<organism evidence="4 5">
    <name type="scientific">Ramalina farinacea</name>
    <dbReference type="NCBI Taxonomy" id="258253"/>
    <lineage>
        <taxon>Eukaryota</taxon>
        <taxon>Fungi</taxon>
        <taxon>Dikarya</taxon>
        <taxon>Ascomycota</taxon>
        <taxon>Pezizomycotina</taxon>
        <taxon>Lecanoromycetes</taxon>
        <taxon>OSLEUM clade</taxon>
        <taxon>Lecanoromycetidae</taxon>
        <taxon>Lecanorales</taxon>
        <taxon>Lecanorineae</taxon>
        <taxon>Ramalinaceae</taxon>
        <taxon>Ramalina</taxon>
    </lineage>
</organism>
<dbReference type="Pfam" id="PF00026">
    <property type="entry name" value="Asp"/>
    <property type="match status" value="1"/>
</dbReference>
<dbReference type="Gene3D" id="2.40.70.10">
    <property type="entry name" value="Acid Proteases"/>
    <property type="match status" value="1"/>
</dbReference>
<feature type="transmembrane region" description="Helical" evidence="2">
    <location>
        <begin position="167"/>
        <end position="188"/>
    </location>
</feature>
<sequence length="290" mass="32336">MLPSPILTFIDSTIPYIYLPPQACEQFETNLGLVYNEEDNLYLVDDALHKQLKYINPTFKFVIGNDKTSQTTITIVLPYDSFDLQAKYPFLPNDTGYFPIRQAKNESEYTLGRTFLQEAYLITDYEKQNFTLAQARFDDTASNIVPIPWNATTNNAHRAGLTKKATIGIGIAIPLFVLCVTVAALFILRKISRKRGIAQTTVPADEPPPGPASPDIKAPSSIDTQEIGRYSKREDPQELHDMFQVELFNGQSPSGSELRGAKIHLDISSPFYQRKTASKGHSTGSVNTVP</sequence>
<evidence type="ECO:0000313" key="4">
    <source>
        <dbReference type="EMBL" id="MDI1488660.1"/>
    </source>
</evidence>
<evidence type="ECO:0000313" key="5">
    <source>
        <dbReference type="Proteomes" id="UP001161017"/>
    </source>
</evidence>
<reference evidence="4" key="1">
    <citation type="journal article" date="2023" name="Genome Biol. Evol.">
        <title>First Whole Genome Sequence and Flow Cytometry Genome Size Data for the Lichen-Forming Fungus Ramalina farinacea (Ascomycota).</title>
        <authorList>
            <person name="Llewellyn T."/>
            <person name="Mian S."/>
            <person name="Hill R."/>
            <person name="Leitch I.J."/>
            <person name="Gaya E."/>
        </authorList>
    </citation>
    <scope>NUCLEOTIDE SEQUENCE</scope>
    <source>
        <strain evidence="4">LIQ254RAFAR</strain>
    </source>
</reference>
<dbReference type="Proteomes" id="UP001161017">
    <property type="component" value="Unassembled WGS sequence"/>
</dbReference>
<evidence type="ECO:0000259" key="3">
    <source>
        <dbReference type="PROSITE" id="PS51767"/>
    </source>
</evidence>
<feature type="domain" description="Peptidase A1" evidence="3">
    <location>
        <begin position="1"/>
        <end position="133"/>
    </location>
</feature>
<name>A0AA43QQR4_9LECA</name>
<accession>A0AA43QQR4</accession>
<proteinExistence type="predicted"/>
<dbReference type="AlphaFoldDB" id="A0AA43QQR4"/>
<protein>
    <recommendedName>
        <fullName evidence="3">Peptidase A1 domain-containing protein</fullName>
    </recommendedName>
</protein>
<keyword evidence="2" id="KW-0472">Membrane</keyword>
<feature type="region of interest" description="Disordered" evidence="1">
    <location>
        <begin position="199"/>
        <end position="223"/>
    </location>
</feature>
<keyword evidence="5" id="KW-1185">Reference proteome</keyword>
<evidence type="ECO:0000256" key="1">
    <source>
        <dbReference type="SAM" id="MobiDB-lite"/>
    </source>
</evidence>
<dbReference type="SUPFAM" id="SSF50630">
    <property type="entry name" value="Acid proteases"/>
    <property type="match status" value="1"/>
</dbReference>
<evidence type="ECO:0000256" key="2">
    <source>
        <dbReference type="SAM" id="Phobius"/>
    </source>
</evidence>
<keyword evidence="2" id="KW-1133">Transmembrane helix</keyword>
<comment type="caution">
    <text evidence="4">The sequence shown here is derived from an EMBL/GenBank/DDBJ whole genome shotgun (WGS) entry which is preliminary data.</text>
</comment>
<keyword evidence="2" id="KW-0812">Transmembrane</keyword>
<dbReference type="EMBL" id="JAPUFD010000008">
    <property type="protein sequence ID" value="MDI1488660.1"/>
    <property type="molecule type" value="Genomic_DNA"/>
</dbReference>